<comment type="caution">
    <text evidence="1">The sequence shown here is derived from an EMBL/GenBank/DDBJ whole genome shotgun (WGS) entry which is preliminary data.</text>
</comment>
<gene>
    <name evidence="1" type="ORF">FA95DRAFT_1572095</name>
</gene>
<reference evidence="1" key="2">
    <citation type="journal article" date="2022" name="New Phytol.">
        <title>Evolutionary transition to the ectomycorrhizal habit in the genomes of a hyperdiverse lineage of mushroom-forming fungi.</title>
        <authorList>
            <person name="Looney B."/>
            <person name="Miyauchi S."/>
            <person name="Morin E."/>
            <person name="Drula E."/>
            <person name="Courty P.E."/>
            <person name="Kohler A."/>
            <person name="Kuo A."/>
            <person name="LaButti K."/>
            <person name="Pangilinan J."/>
            <person name="Lipzen A."/>
            <person name="Riley R."/>
            <person name="Andreopoulos W."/>
            <person name="He G."/>
            <person name="Johnson J."/>
            <person name="Nolan M."/>
            <person name="Tritt A."/>
            <person name="Barry K.W."/>
            <person name="Grigoriev I.V."/>
            <person name="Nagy L.G."/>
            <person name="Hibbett D."/>
            <person name="Henrissat B."/>
            <person name="Matheny P.B."/>
            <person name="Labbe J."/>
            <person name="Martin F.M."/>
        </authorList>
    </citation>
    <scope>NUCLEOTIDE SEQUENCE</scope>
    <source>
        <strain evidence="1">FP105234-sp</strain>
    </source>
</reference>
<evidence type="ECO:0000313" key="1">
    <source>
        <dbReference type="EMBL" id="KAI0048108.1"/>
    </source>
</evidence>
<keyword evidence="2" id="KW-1185">Reference proteome</keyword>
<proteinExistence type="predicted"/>
<sequence length="122" mass="13730">MHLPDASDTPLPGLLALHIRRGDYIHHCMHFAHWSSQYNTFNGFPDRCTPPPGGGGRGAQRWGGWWMRNLVLTPEQKYVTQAVDMPIALRAEVFIGNGFASLTSNVYVRMARGLPPETTHFR</sequence>
<name>A0ACB8RW31_9AGAM</name>
<protein>
    <submittedName>
        <fullName evidence="1">Uncharacterized protein</fullName>
    </submittedName>
</protein>
<dbReference type="Proteomes" id="UP000814033">
    <property type="component" value="Unassembled WGS sequence"/>
</dbReference>
<evidence type="ECO:0000313" key="2">
    <source>
        <dbReference type="Proteomes" id="UP000814033"/>
    </source>
</evidence>
<organism evidence="1 2">
    <name type="scientific">Auriscalpium vulgare</name>
    <dbReference type="NCBI Taxonomy" id="40419"/>
    <lineage>
        <taxon>Eukaryota</taxon>
        <taxon>Fungi</taxon>
        <taxon>Dikarya</taxon>
        <taxon>Basidiomycota</taxon>
        <taxon>Agaricomycotina</taxon>
        <taxon>Agaricomycetes</taxon>
        <taxon>Russulales</taxon>
        <taxon>Auriscalpiaceae</taxon>
        <taxon>Auriscalpium</taxon>
    </lineage>
</organism>
<dbReference type="EMBL" id="MU275892">
    <property type="protein sequence ID" value="KAI0048108.1"/>
    <property type="molecule type" value="Genomic_DNA"/>
</dbReference>
<accession>A0ACB8RW31</accession>
<reference evidence="1" key="1">
    <citation type="submission" date="2021-02" db="EMBL/GenBank/DDBJ databases">
        <authorList>
            <consortium name="DOE Joint Genome Institute"/>
            <person name="Ahrendt S."/>
            <person name="Looney B.P."/>
            <person name="Miyauchi S."/>
            <person name="Morin E."/>
            <person name="Drula E."/>
            <person name="Courty P.E."/>
            <person name="Chicoki N."/>
            <person name="Fauchery L."/>
            <person name="Kohler A."/>
            <person name="Kuo A."/>
            <person name="Labutti K."/>
            <person name="Pangilinan J."/>
            <person name="Lipzen A."/>
            <person name="Riley R."/>
            <person name="Andreopoulos W."/>
            <person name="He G."/>
            <person name="Johnson J."/>
            <person name="Barry K.W."/>
            <person name="Grigoriev I.V."/>
            <person name="Nagy L."/>
            <person name="Hibbett D."/>
            <person name="Henrissat B."/>
            <person name="Matheny P.B."/>
            <person name="Labbe J."/>
            <person name="Martin F."/>
        </authorList>
    </citation>
    <scope>NUCLEOTIDE SEQUENCE</scope>
    <source>
        <strain evidence="1">FP105234-sp</strain>
    </source>
</reference>